<comment type="subcellular location">
    <subcellularLocation>
        <location evidence="1">Golgi apparatus membrane</location>
        <topology evidence="1">Single-pass type IV membrane protein</topology>
    </subcellularLocation>
</comment>
<dbReference type="InterPro" id="IPR000727">
    <property type="entry name" value="T_SNARE_dom"/>
</dbReference>
<keyword evidence="5" id="KW-0653">Protein transport</keyword>
<dbReference type="PANTHER" id="PTHR19957:SF83">
    <property type="entry name" value="SYNTAXIN-16"/>
    <property type="match status" value="1"/>
</dbReference>
<dbReference type="GO" id="GO:0006906">
    <property type="term" value="P:vesicle fusion"/>
    <property type="evidence" value="ECO:0007669"/>
    <property type="project" value="TreeGrafter"/>
</dbReference>
<keyword evidence="4 11" id="KW-0812">Transmembrane</keyword>
<dbReference type="Proteomes" id="UP000663877">
    <property type="component" value="Unassembled WGS sequence"/>
</dbReference>
<dbReference type="Gene3D" id="1.20.5.110">
    <property type="match status" value="1"/>
</dbReference>
<dbReference type="AlphaFoldDB" id="A0A815KMM5"/>
<dbReference type="PANTHER" id="PTHR19957">
    <property type="entry name" value="SYNTAXIN"/>
    <property type="match status" value="1"/>
</dbReference>
<dbReference type="Gene3D" id="1.20.58.70">
    <property type="match status" value="1"/>
</dbReference>
<feature type="domain" description="T-SNARE coiled-coil homology" evidence="12">
    <location>
        <begin position="217"/>
        <end position="279"/>
    </location>
</feature>
<evidence type="ECO:0000256" key="9">
    <source>
        <dbReference type="ARBA" id="ARBA00023136"/>
    </source>
</evidence>
<evidence type="ECO:0000256" key="4">
    <source>
        <dbReference type="ARBA" id="ARBA00022692"/>
    </source>
</evidence>
<keyword evidence="6 11" id="KW-1133">Transmembrane helix</keyword>
<evidence type="ECO:0000313" key="13">
    <source>
        <dbReference type="EMBL" id="CAF1395114.1"/>
    </source>
</evidence>
<dbReference type="GO" id="GO:0048278">
    <property type="term" value="P:vesicle docking"/>
    <property type="evidence" value="ECO:0007669"/>
    <property type="project" value="TreeGrafter"/>
</dbReference>
<dbReference type="GO" id="GO:0005484">
    <property type="term" value="F:SNAP receptor activity"/>
    <property type="evidence" value="ECO:0007669"/>
    <property type="project" value="TreeGrafter"/>
</dbReference>
<dbReference type="GO" id="GO:0000149">
    <property type="term" value="F:SNARE binding"/>
    <property type="evidence" value="ECO:0007669"/>
    <property type="project" value="TreeGrafter"/>
</dbReference>
<keyword evidence="3" id="KW-0813">Transport</keyword>
<evidence type="ECO:0000313" key="16">
    <source>
        <dbReference type="Proteomes" id="UP000663877"/>
    </source>
</evidence>
<dbReference type="Proteomes" id="UP000663832">
    <property type="component" value="Unassembled WGS sequence"/>
</dbReference>
<evidence type="ECO:0000256" key="6">
    <source>
        <dbReference type="ARBA" id="ARBA00022989"/>
    </source>
</evidence>
<keyword evidence="8 10" id="KW-0175">Coiled coil</keyword>
<comment type="caution">
    <text evidence="13">The sequence shown here is derived from an EMBL/GenBank/DDBJ whole genome shotgun (WGS) entry which is preliminary data.</text>
</comment>
<reference evidence="13" key="1">
    <citation type="submission" date="2021-02" db="EMBL/GenBank/DDBJ databases">
        <authorList>
            <person name="Nowell W R."/>
        </authorList>
    </citation>
    <scope>NUCLEOTIDE SEQUENCE</scope>
</reference>
<protein>
    <recommendedName>
        <fullName evidence="12">t-SNARE coiled-coil homology domain-containing protein</fullName>
    </recommendedName>
</protein>
<dbReference type="InterPro" id="IPR045242">
    <property type="entry name" value="Syntaxin"/>
</dbReference>
<evidence type="ECO:0000256" key="1">
    <source>
        <dbReference type="ARBA" id="ARBA00004409"/>
    </source>
</evidence>
<dbReference type="EMBL" id="CAJNOM010001549">
    <property type="protein sequence ID" value="CAF1612307.1"/>
    <property type="molecule type" value="Genomic_DNA"/>
</dbReference>
<dbReference type="GO" id="GO:0031201">
    <property type="term" value="C:SNARE complex"/>
    <property type="evidence" value="ECO:0007669"/>
    <property type="project" value="TreeGrafter"/>
</dbReference>
<evidence type="ECO:0000256" key="7">
    <source>
        <dbReference type="ARBA" id="ARBA00023034"/>
    </source>
</evidence>
<dbReference type="Pfam" id="PF05739">
    <property type="entry name" value="SNARE"/>
    <property type="match status" value="1"/>
</dbReference>
<evidence type="ECO:0000256" key="8">
    <source>
        <dbReference type="ARBA" id="ARBA00023054"/>
    </source>
</evidence>
<evidence type="ECO:0000256" key="3">
    <source>
        <dbReference type="ARBA" id="ARBA00022448"/>
    </source>
</evidence>
<dbReference type="OrthoDB" id="10251371at2759"/>
<sequence>MTTRNLTSQFEQFRNRATREPHYLVDNKSIGDRTALLQSEDEDIVHFEKPDLPLWMELERKIQLQLDEVRSQVKKLQQLQNKYLKQPDFDDNLTNKNQIDTLTNDITTMLQECNASVQRLALQAKNPQKNSCDQRLISNAVQAAVTAFQDITTKFRNYQWGYILQLKHRNENSRQTMTNFDINMHSNPFTDQDDPDIDFDQLTLTLESQEQVTSVTLKFEKEREKEIRETLQSMNDVNNIFNDIATLVSSQGTYIDQIECNMEEAVVQLEQGNQHLVKAVEHQNRLLKWKLIFIGIGAAVLLFIILMSII</sequence>
<feature type="transmembrane region" description="Helical" evidence="11">
    <location>
        <begin position="291"/>
        <end position="309"/>
    </location>
</feature>
<accession>A0A815KMM5</accession>
<dbReference type="SMART" id="SM00397">
    <property type="entry name" value="t_SNARE"/>
    <property type="match status" value="1"/>
</dbReference>
<feature type="coiled-coil region" evidence="10">
    <location>
        <begin position="59"/>
        <end position="86"/>
    </location>
</feature>
<keyword evidence="15" id="KW-1185">Reference proteome</keyword>
<dbReference type="SUPFAM" id="SSF47661">
    <property type="entry name" value="t-snare proteins"/>
    <property type="match status" value="1"/>
</dbReference>
<name>A0A815KMM5_9BILA</name>
<keyword evidence="7" id="KW-0333">Golgi apparatus</keyword>
<dbReference type="PROSITE" id="PS50192">
    <property type="entry name" value="T_SNARE"/>
    <property type="match status" value="1"/>
</dbReference>
<dbReference type="GO" id="GO:0000139">
    <property type="term" value="C:Golgi membrane"/>
    <property type="evidence" value="ECO:0007669"/>
    <property type="project" value="UniProtKB-SubCell"/>
</dbReference>
<comment type="similarity">
    <text evidence="2">Belongs to the syntaxin family.</text>
</comment>
<evidence type="ECO:0000256" key="11">
    <source>
        <dbReference type="SAM" id="Phobius"/>
    </source>
</evidence>
<proteinExistence type="inferred from homology"/>
<keyword evidence="9 11" id="KW-0472">Membrane</keyword>
<organism evidence="13 16">
    <name type="scientific">Adineta steineri</name>
    <dbReference type="NCBI Taxonomy" id="433720"/>
    <lineage>
        <taxon>Eukaryota</taxon>
        <taxon>Metazoa</taxon>
        <taxon>Spiralia</taxon>
        <taxon>Gnathifera</taxon>
        <taxon>Rotifera</taxon>
        <taxon>Eurotatoria</taxon>
        <taxon>Bdelloidea</taxon>
        <taxon>Adinetida</taxon>
        <taxon>Adinetidae</taxon>
        <taxon>Adineta</taxon>
    </lineage>
</organism>
<dbReference type="EMBL" id="CAJNOI010001220">
    <property type="protein sequence ID" value="CAF1395114.1"/>
    <property type="molecule type" value="Genomic_DNA"/>
</dbReference>
<dbReference type="GO" id="GO:0006886">
    <property type="term" value="P:intracellular protein transport"/>
    <property type="evidence" value="ECO:0007669"/>
    <property type="project" value="TreeGrafter"/>
</dbReference>
<dbReference type="InterPro" id="IPR010989">
    <property type="entry name" value="SNARE"/>
</dbReference>
<evidence type="ECO:0000256" key="2">
    <source>
        <dbReference type="ARBA" id="ARBA00009063"/>
    </source>
</evidence>
<evidence type="ECO:0000313" key="15">
    <source>
        <dbReference type="Proteomes" id="UP000663832"/>
    </source>
</evidence>
<gene>
    <name evidence="13" type="ORF">BJG266_LOCUS37335</name>
    <name evidence="14" type="ORF">QVE165_LOCUS54246</name>
</gene>
<evidence type="ECO:0000256" key="5">
    <source>
        <dbReference type="ARBA" id="ARBA00022927"/>
    </source>
</evidence>
<evidence type="ECO:0000256" key="10">
    <source>
        <dbReference type="SAM" id="Coils"/>
    </source>
</evidence>
<evidence type="ECO:0000313" key="14">
    <source>
        <dbReference type="EMBL" id="CAF1612307.1"/>
    </source>
</evidence>
<evidence type="ECO:0000259" key="12">
    <source>
        <dbReference type="PROSITE" id="PS50192"/>
    </source>
</evidence>